<dbReference type="EMBL" id="QWKZ01000024">
    <property type="protein sequence ID" value="RIH87202.1"/>
    <property type="molecule type" value="Genomic_DNA"/>
</dbReference>
<evidence type="ECO:0000313" key="1">
    <source>
        <dbReference type="EMBL" id="RIH87202.1"/>
    </source>
</evidence>
<organism evidence="1 2">
    <name type="scientific">Meiothermus luteus</name>
    <dbReference type="NCBI Taxonomy" id="2026184"/>
    <lineage>
        <taxon>Bacteria</taxon>
        <taxon>Thermotogati</taxon>
        <taxon>Deinococcota</taxon>
        <taxon>Deinococci</taxon>
        <taxon>Thermales</taxon>
        <taxon>Thermaceae</taxon>
        <taxon>Meiothermus</taxon>
    </lineage>
</organism>
<name>A0A399EXG5_9DEIN</name>
<protein>
    <submittedName>
        <fullName evidence="1">Uncharacterized protein</fullName>
    </submittedName>
</protein>
<proteinExistence type="predicted"/>
<dbReference type="Proteomes" id="UP000265800">
    <property type="component" value="Unassembled WGS sequence"/>
</dbReference>
<keyword evidence="2" id="KW-1185">Reference proteome</keyword>
<sequence>MSSAVSAYELLRSARQAAYTLPQGFAGFEADLAFYDRGWHAGRVRARGQEVEVALPEGLKTWPQKELASMLAHRAPRPFEEAEGRYSLRVVEESPFGVAIALDDPLRSVVWVREGQVVLVERNPGEVRFRIHVQSHLPAGERRLPHHFTVVYRRGELLEAVESYADTYLQVGEVWLPKSREVLRQDAQGLVYRAFRLEGHALL</sequence>
<dbReference type="OrthoDB" id="31879at2"/>
<reference evidence="1 2" key="1">
    <citation type="submission" date="2018-08" db="EMBL/GenBank/DDBJ databases">
        <title>Meiothermus luteus KCTC 52599 genome sequencing project.</title>
        <authorList>
            <person name="Da Costa M.S."/>
            <person name="Albuquerque L."/>
            <person name="Raposo P."/>
            <person name="Froufe H.J.C."/>
            <person name="Barroso C.S."/>
            <person name="Egas C."/>
        </authorList>
    </citation>
    <scope>NUCLEOTIDE SEQUENCE [LARGE SCALE GENOMIC DNA]</scope>
    <source>
        <strain evidence="1 2">KCTC 52599</strain>
    </source>
</reference>
<gene>
    <name evidence="1" type="ORF">Mlute_01017</name>
</gene>
<dbReference type="RefSeq" id="WP_119359681.1">
    <property type="nucleotide sequence ID" value="NZ_QWKZ01000024.1"/>
</dbReference>
<dbReference type="Pfam" id="PF11866">
    <property type="entry name" value="DUF3386"/>
    <property type="match status" value="1"/>
</dbReference>
<dbReference type="AlphaFoldDB" id="A0A399EXG5"/>
<dbReference type="InterPro" id="IPR021809">
    <property type="entry name" value="DUF3386"/>
</dbReference>
<comment type="caution">
    <text evidence="1">The sequence shown here is derived from an EMBL/GenBank/DDBJ whole genome shotgun (WGS) entry which is preliminary data.</text>
</comment>
<accession>A0A399EXG5</accession>
<evidence type="ECO:0000313" key="2">
    <source>
        <dbReference type="Proteomes" id="UP000265800"/>
    </source>
</evidence>